<dbReference type="RefSeq" id="WP_232570926.1">
    <property type="nucleotide sequence ID" value="NZ_CP089466.1"/>
</dbReference>
<protein>
    <recommendedName>
        <fullName evidence="4">Tat (Twin-arginine translocation) pathway signal sequence</fullName>
    </recommendedName>
</protein>
<gene>
    <name evidence="2" type="ORF">ACFOKC_09465</name>
</gene>
<name>A0ABD5NF91_9EURY</name>
<feature type="region of interest" description="Disordered" evidence="1">
    <location>
        <begin position="21"/>
        <end position="58"/>
    </location>
</feature>
<proteinExistence type="predicted"/>
<accession>A0ABD5NF91</accession>
<keyword evidence="3" id="KW-1185">Reference proteome</keyword>
<dbReference type="EMBL" id="JBHRWN010000002">
    <property type="protein sequence ID" value="MFC3477955.1"/>
    <property type="molecule type" value="Genomic_DNA"/>
</dbReference>
<dbReference type="PROSITE" id="PS51318">
    <property type="entry name" value="TAT"/>
    <property type="match status" value="1"/>
</dbReference>
<dbReference type="AlphaFoldDB" id="A0ABD5NF91"/>
<comment type="caution">
    <text evidence="2">The sequence shown here is derived from an EMBL/GenBank/DDBJ whole genome shotgun (WGS) entry which is preliminary data.</text>
</comment>
<dbReference type="InterPro" id="IPR006311">
    <property type="entry name" value="TAT_signal"/>
</dbReference>
<organism evidence="2 3">
    <name type="scientific">Halobacterium litoreum</name>
    <dbReference type="NCBI Taxonomy" id="2039234"/>
    <lineage>
        <taxon>Archaea</taxon>
        <taxon>Methanobacteriati</taxon>
        <taxon>Methanobacteriota</taxon>
        <taxon>Stenosarchaea group</taxon>
        <taxon>Halobacteria</taxon>
        <taxon>Halobacteriales</taxon>
        <taxon>Halobacteriaceae</taxon>
        <taxon>Halobacterium</taxon>
    </lineage>
</organism>
<evidence type="ECO:0008006" key="4">
    <source>
        <dbReference type="Google" id="ProtNLM"/>
    </source>
</evidence>
<dbReference type="PROSITE" id="PS51257">
    <property type="entry name" value="PROKAR_LIPOPROTEIN"/>
    <property type="match status" value="1"/>
</dbReference>
<dbReference type="Proteomes" id="UP001595660">
    <property type="component" value="Unassembled WGS sequence"/>
</dbReference>
<feature type="compositionally biased region" description="Low complexity" evidence="1">
    <location>
        <begin position="21"/>
        <end position="48"/>
    </location>
</feature>
<sequence length="292" mass="30608">MPSRRDYLAGGAAALAAVAGCAESGSPASEPTSAEPSTTADASTSAPTRLSWGETTTVQGTSVTPRAVAVQDSAYYLATPDTLDVLSFDDRQAVFAAVSVDGESRPAPGDFALDIEDAVPGWVTYGDVSGSEFWERAASYDPGENGIGWVGFDAPKSVATDDPRLRVQFGDESGAPVSWSLPDYATGRLREPPKFACADFSAPESVASDEPIEVSVRVSNEGAGVGRFRGALNEAGPAYRFETVKIDVGPGESREVTGFLDTHVGSQDVDRVSFAFRTPCGDFERTVEVTDA</sequence>
<reference evidence="2 3" key="1">
    <citation type="journal article" date="2019" name="Int. J. Syst. Evol. Microbiol.">
        <title>The Global Catalogue of Microorganisms (GCM) 10K type strain sequencing project: providing services to taxonomists for standard genome sequencing and annotation.</title>
        <authorList>
            <consortium name="The Broad Institute Genomics Platform"/>
            <consortium name="The Broad Institute Genome Sequencing Center for Infectious Disease"/>
            <person name="Wu L."/>
            <person name="Ma J."/>
        </authorList>
    </citation>
    <scope>NUCLEOTIDE SEQUENCE [LARGE SCALE GENOMIC DNA]</scope>
    <source>
        <strain evidence="2 3">CGMCC 1.12562</strain>
    </source>
</reference>
<dbReference type="GeneID" id="69119052"/>
<evidence type="ECO:0000313" key="2">
    <source>
        <dbReference type="EMBL" id="MFC3477955.1"/>
    </source>
</evidence>
<evidence type="ECO:0000313" key="3">
    <source>
        <dbReference type="Proteomes" id="UP001595660"/>
    </source>
</evidence>
<evidence type="ECO:0000256" key="1">
    <source>
        <dbReference type="SAM" id="MobiDB-lite"/>
    </source>
</evidence>